<dbReference type="Proteomes" id="UP000305887">
    <property type="component" value="Unassembled WGS sequence"/>
</dbReference>
<keyword evidence="9" id="KW-1185">Reference proteome</keyword>
<evidence type="ECO:0000313" key="9">
    <source>
        <dbReference type="Proteomes" id="UP000305887"/>
    </source>
</evidence>
<feature type="transmembrane region" description="Helical" evidence="6">
    <location>
        <begin position="12"/>
        <end position="29"/>
    </location>
</feature>
<evidence type="ECO:0000256" key="1">
    <source>
        <dbReference type="ARBA" id="ARBA00004141"/>
    </source>
</evidence>
<dbReference type="AlphaFoldDB" id="A0A5C4MSI7"/>
<proteinExistence type="predicted"/>
<dbReference type="PANTHER" id="PTHR43840:SF15">
    <property type="entry name" value="MITOCHONDRIAL METAL TRANSPORTER 1-RELATED"/>
    <property type="match status" value="1"/>
</dbReference>
<evidence type="ECO:0000259" key="7">
    <source>
        <dbReference type="Pfam" id="PF01545"/>
    </source>
</evidence>
<comment type="subcellular location">
    <subcellularLocation>
        <location evidence="1">Membrane</location>
        <topology evidence="1">Multi-pass membrane protein</topology>
    </subcellularLocation>
</comment>
<dbReference type="GO" id="GO:0016020">
    <property type="term" value="C:membrane"/>
    <property type="evidence" value="ECO:0007669"/>
    <property type="project" value="UniProtKB-SubCell"/>
</dbReference>
<keyword evidence="5 6" id="KW-0472">Membrane</keyword>
<evidence type="ECO:0000256" key="4">
    <source>
        <dbReference type="ARBA" id="ARBA00022989"/>
    </source>
</evidence>
<evidence type="ECO:0000256" key="5">
    <source>
        <dbReference type="ARBA" id="ARBA00023136"/>
    </source>
</evidence>
<evidence type="ECO:0000256" key="3">
    <source>
        <dbReference type="ARBA" id="ARBA00022692"/>
    </source>
</evidence>
<dbReference type="Pfam" id="PF01545">
    <property type="entry name" value="Cation_efflux"/>
    <property type="match status" value="1"/>
</dbReference>
<reference evidence="8 9" key="1">
    <citation type="submission" date="2019-06" db="EMBL/GenBank/DDBJ databases">
        <title>YIM 131921 draft genome.</title>
        <authorList>
            <person name="Jiang L."/>
        </authorList>
    </citation>
    <scope>NUCLEOTIDE SEQUENCE [LARGE SCALE GENOMIC DNA]</scope>
    <source>
        <strain evidence="8 9">YIM 131921</strain>
    </source>
</reference>
<dbReference type="SUPFAM" id="SSF161111">
    <property type="entry name" value="Cation efflux protein transmembrane domain-like"/>
    <property type="match status" value="1"/>
</dbReference>
<accession>A0A5C4MSI7</accession>
<dbReference type="Gene3D" id="1.20.1510.10">
    <property type="entry name" value="Cation efflux protein transmembrane domain"/>
    <property type="match status" value="1"/>
</dbReference>
<gene>
    <name evidence="8" type="ORF">FHG66_13055</name>
</gene>
<feature type="domain" description="Cation efflux protein transmembrane" evidence="7">
    <location>
        <begin position="20"/>
        <end position="211"/>
    </location>
</feature>
<keyword evidence="4 6" id="KW-1133">Transmembrane helix</keyword>
<keyword evidence="3 6" id="KW-0812">Transmembrane</keyword>
<protein>
    <submittedName>
        <fullName evidence="8">Cobalt transporter</fullName>
    </submittedName>
</protein>
<dbReference type="InterPro" id="IPR058533">
    <property type="entry name" value="Cation_efflux_TM"/>
</dbReference>
<dbReference type="EMBL" id="VDFU01000015">
    <property type="protein sequence ID" value="TNC48799.1"/>
    <property type="molecule type" value="Genomic_DNA"/>
</dbReference>
<feature type="transmembrane region" description="Helical" evidence="6">
    <location>
        <begin position="116"/>
        <end position="136"/>
    </location>
</feature>
<evidence type="ECO:0000313" key="8">
    <source>
        <dbReference type="EMBL" id="TNC48799.1"/>
    </source>
</evidence>
<feature type="transmembrane region" description="Helical" evidence="6">
    <location>
        <begin position="75"/>
        <end position="95"/>
    </location>
</feature>
<dbReference type="InterPro" id="IPR050291">
    <property type="entry name" value="CDF_Transporter"/>
</dbReference>
<evidence type="ECO:0000256" key="2">
    <source>
        <dbReference type="ARBA" id="ARBA00022448"/>
    </source>
</evidence>
<dbReference type="GO" id="GO:0008324">
    <property type="term" value="F:monoatomic cation transmembrane transporter activity"/>
    <property type="evidence" value="ECO:0007669"/>
    <property type="project" value="InterPro"/>
</dbReference>
<feature type="transmembrane region" description="Helical" evidence="6">
    <location>
        <begin position="167"/>
        <end position="197"/>
    </location>
</feature>
<name>A0A5C4MSI7_9RHOB</name>
<sequence>MVRGRRLEWWSLFWLGTVIAVVGLVTGQSQAMRSAWIEDCLSLLPPTFFLLATWFEGRAPTRRFPFGFDRAASLAFFAAATVLLAFGAILFYEAVATLIRREHPVIGSIRLLGQEVWFGWLMIGALTYSIVPPVVLGHLKQRPAKDLNDKVLVTDSEMNKADWQTGVAGILGILGIAWGLWWADAAAAGLISLSILWDGVGAFRRATAELVDGAPRDLHQDRIDDEAQRLMDRAQRMGVSLCLRETGRIITGIVESDDPQDLARLTEGLSWRVRGLSWRPRGSAP</sequence>
<organism evidence="8 9">
    <name type="scientific">Rubellimicrobium rubrum</name>
    <dbReference type="NCBI Taxonomy" id="2585369"/>
    <lineage>
        <taxon>Bacteria</taxon>
        <taxon>Pseudomonadati</taxon>
        <taxon>Pseudomonadota</taxon>
        <taxon>Alphaproteobacteria</taxon>
        <taxon>Rhodobacterales</taxon>
        <taxon>Roseobacteraceae</taxon>
        <taxon>Rubellimicrobium</taxon>
    </lineage>
</organism>
<comment type="caution">
    <text evidence="8">The sequence shown here is derived from an EMBL/GenBank/DDBJ whole genome shotgun (WGS) entry which is preliminary data.</text>
</comment>
<dbReference type="OrthoDB" id="9806522at2"/>
<dbReference type="InterPro" id="IPR027469">
    <property type="entry name" value="Cation_efflux_TMD_sf"/>
</dbReference>
<evidence type="ECO:0000256" key="6">
    <source>
        <dbReference type="SAM" id="Phobius"/>
    </source>
</evidence>
<keyword evidence="2" id="KW-0813">Transport</keyword>
<dbReference type="PANTHER" id="PTHR43840">
    <property type="entry name" value="MITOCHONDRIAL METAL TRANSPORTER 1-RELATED"/>
    <property type="match status" value="1"/>
</dbReference>